<dbReference type="PROSITE" id="PS50893">
    <property type="entry name" value="ABC_TRANSPORTER_2"/>
    <property type="match status" value="2"/>
</dbReference>
<dbReference type="Proteomes" id="UP000199473">
    <property type="component" value="Unassembled WGS sequence"/>
</dbReference>
<evidence type="ECO:0000256" key="5">
    <source>
        <dbReference type="ARBA" id="ARBA00022840"/>
    </source>
</evidence>
<dbReference type="InterPro" id="IPR003439">
    <property type="entry name" value="ABC_transporter-like_ATP-bd"/>
</dbReference>
<feature type="domain" description="ABC transporter" evidence="6">
    <location>
        <begin position="8"/>
        <end position="265"/>
    </location>
</feature>
<dbReference type="RefSeq" id="WP_092963053.1">
    <property type="nucleotide sequence ID" value="NZ_FOSQ01000018.1"/>
</dbReference>
<feature type="domain" description="ABC transporter" evidence="6">
    <location>
        <begin position="292"/>
        <end position="547"/>
    </location>
</feature>
<evidence type="ECO:0000256" key="1">
    <source>
        <dbReference type="ARBA" id="ARBA00004417"/>
    </source>
</evidence>
<dbReference type="STRING" id="1123062.SAMN02745775_11842"/>
<dbReference type="GO" id="GO:0015833">
    <property type="term" value="P:peptide transport"/>
    <property type="evidence" value="ECO:0007669"/>
    <property type="project" value="InterPro"/>
</dbReference>
<sequence>MTDTAPVLEVRDLHVSFPTRTGVVRAVDGVSFSLARGLTTCVVGESGSGKSVTARSILQIVDTPGRITGGQILFHRKDGSTLDLAAMDPRGRAIRDLRGDEIAMIFQEPMSSLSPVHKVGDQVGEAVRLHLGLSRRQARERAIDLLASVEIPDPHRAVDRYTFEFSGGMRQRVMIAMALACDPAVLIADEPTTALDVTTQAEILDLIGRLQQQRGMTVMFITHDMGVVAEIAHDVVVMERGKVRESGPVRSLFASPRDAYTRMLLGNVTKLERPSDIRLKRVEPPVPPPPILRIENLSMVFPIVKGIMRRKVGEVRAVDGVTLEVRPGETLGIVGESGSGKTSLGRCILRVTDPTGGAIHYRREDGTEIDLAKAEGEALRAARREIRMVFQDPFASLNPRMTVAQIVGEPLLVNGLARGAELRDRVSALLERVGIEPGWAERYPHAFSGGQRQRICIARALALKPRVIVADEATAALDVSLRARMLDLLLDLQDELNLAYVFISHDISVIRYMCDRVAVMHRGKVVETGEATQVCDNPTHAYTKALLSAVPRPDPEARRIHLRHRYVAAAE</sequence>
<dbReference type="SUPFAM" id="SSF52540">
    <property type="entry name" value="P-loop containing nucleoside triphosphate hydrolases"/>
    <property type="match status" value="2"/>
</dbReference>
<dbReference type="AlphaFoldDB" id="A0A1I4ERA1"/>
<dbReference type="GO" id="GO:0055085">
    <property type="term" value="P:transmembrane transport"/>
    <property type="evidence" value="ECO:0007669"/>
    <property type="project" value="UniProtKB-ARBA"/>
</dbReference>
<dbReference type="SMART" id="SM00382">
    <property type="entry name" value="AAA"/>
    <property type="match status" value="2"/>
</dbReference>
<dbReference type="OrthoDB" id="9802264at2"/>
<evidence type="ECO:0000259" key="6">
    <source>
        <dbReference type="PROSITE" id="PS50893"/>
    </source>
</evidence>
<gene>
    <name evidence="7" type="ORF">SAMN02745775_11842</name>
</gene>
<keyword evidence="4" id="KW-0547">Nucleotide-binding</keyword>
<organism evidence="7 8">
    <name type="scientific">Falsiroseomonas stagni DSM 19981</name>
    <dbReference type="NCBI Taxonomy" id="1123062"/>
    <lineage>
        <taxon>Bacteria</taxon>
        <taxon>Pseudomonadati</taxon>
        <taxon>Pseudomonadota</taxon>
        <taxon>Alphaproteobacteria</taxon>
        <taxon>Acetobacterales</taxon>
        <taxon>Roseomonadaceae</taxon>
        <taxon>Falsiroseomonas</taxon>
    </lineage>
</organism>
<protein>
    <submittedName>
        <fullName evidence="7">Peptide/nickel transport system ATP-binding protein</fullName>
    </submittedName>
</protein>
<dbReference type="Pfam" id="PF08352">
    <property type="entry name" value="oligo_HPY"/>
    <property type="match status" value="2"/>
</dbReference>
<evidence type="ECO:0000256" key="4">
    <source>
        <dbReference type="ARBA" id="ARBA00022741"/>
    </source>
</evidence>
<evidence type="ECO:0000313" key="7">
    <source>
        <dbReference type="EMBL" id="SFL08214.1"/>
    </source>
</evidence>
<dbReference type="FunFam" id="3.40.50.300:FF:000016">
    <property type="entry name" value="Oligopeptide ABC transporter ATP-binding component"/>
    <property type="match status" value="2"/>
</dbReference>
<evidence type="ECO:0000256" key="2">
    <source>
        <dbReference type="ARBA" id="ARBA00005417"/>
    </source>
</evidence>
<dbReference type="Pfam" id="PF00005">
    <property type="entry name" value="ABC_tran"/>
    <property type="match status" value="2"/>
</dbReference>
<dbReference type="InterPro" id="IPR027417">
    <property type="entry name" value="P-loop_NTPase"/>
</dbReference>
<dbReference type="InterPro" id="IPR013563">
    <property type="entry name" value="Oligopep_ABC_C"/>
</dbReference>
<dbReference type="Gene3D" id="3.40.50.300">
    <property type="entry name" value="P-loop containing nucleotide triphosphate hydrolases"/>
    <property type="match status" value="2"/>
</dbReference>
<dbReference type="PROSITE" id="PS00211">
    <property type="entry name" value="ABC_TRANSPORTER_1"/>
    <property type="match status" value="2"/>
</dbReference>
<keyword evidence="5 7" id="KW-0067">ATP-binding</keyword>
<reference evidence="7 8" key="1">
    <citation type="submission" date="2016-10" db="EMBL/GenBank/DDBJ databases">
        <authorList>
            <person name="de Groot N.N."/>
        </authorList>
    </citation>
    <scope>NUCLEOTIDE SEQUENCE [LARGE SCALE GENOMIC DNA]</scope>
    <source>
        <strain evidence="7 8">DSM 19981</strain>
    </source>
</reference>
<proteinExistence type="inferred from homology"/>
<dbReference type="InterPro" id="IPR003593">
    <property type="entry name" value="AAA+_ATPase"/>
</dbReference>
<comment type="similarity">
    <text evidence="2">Belongs to the ABC transporter superfamily.</text>
</comment>
<dbReference type="CDD" id="cd03257">
    <property type="entry name" value="ABC_NikE_OppD_transporters"/>
    <property type="match status" value="2"/>
</dbReference>
<evidence type="ECO:0000313" key="8">
    <source>
        <dbReference type="Proteomes" id="UP000199473"/>
    </source>
</evidence>
<dbReference type="GO" id="GO:0005524">
    <property type="term" value="F:ATP binding"/>
    <property type="evidence" value="ECO:0007669"/>
    <property type="project" value="UniProtKB-KW"/>
</dbReference>
<keyword evidence="3" id="KW-0813">Transport</keyword>
<accession>A0A1I4ERA1</accession>
<name>A0A1I4ERA1_9PROT</name>
<dbReference type="GO" id="GO:0016887">
    <property type="term" value="F:ATP hydrolysis activity"/>
    <property type="evidence" value="ECO:0007669"/>
    <property type="project" value="InterPro"/>
</dbReference>
<dbReference type="GO" id="GO:0005886">
    <property type="term" value="C:plasma membrane"/>
    <property type="evidence" value="ECO:0007669"/>
    <property type="project" value="UniProtKB-SubCell"/>
</dbReference>
<dbReference type="EMBL" id="FOSQ01000018">
    <property type="protein sequence ID" value="SFL08214.1"/>
    <property type="molecule type" value="Genomic_DNA"/>
</dbReference>
<evidence type="ECO:0000256" key="3">
    <source>
        <dbReference type="ARBA" id="ARBA00022448"/>
    </source>
</evidence>
<keyword evidence="8" id="KW-1185">Reference proteome</keyword>
<dbReference type="NCBIfam" id="NF007739">
    <property type="entry name" value="PRK10419.1"/>
    <property type="match status" value="2"/>
</dbReference>
<dbReference type="PANTHER" id="PTHR43776">
    <property type="entry name" value="TRANSPORT ATP-BINDING PROTEIN"/>
    <property type="match status" value="1"/>
</dbReference>
<dbReference type="NCBIfam" id="NF008453">
    <property type="entry name" value="PRK11308.1"/>
    <property type="match status" value="2"/>
</dbReference>
<dbReference type="PANTHER" id="PTHR43776:SF7">
    <property type="entry name" value="D,D-DIPEPTIDE TRANSPORT ATP-BINDING PROTEIN DDPF-RELATED"/>
    <property type="match status" value="1"/>
</dbReference>
<dbReference type="InterPro" id="IPR050319">
    <property type="entry name" value="ABC_transp_ATP-bind"/>
</dbReference>
<dbReference type="InterPro" id="IPR017871">
    <property type="entry name" value="ABC_transporter-like_CS"/>
</dbReference>
<comment type="subcellular location">
    <subcellularLocation>
        <location evidence="1">Cell inner membrane</location>
        <topology evidence="1">Peripheral membrane protein</topology>
    </subcellularLocation>
</comment>